<keyword evidence="2" id="KW-0378">Hydrolase</keyword>
<evidence type="ECO:0000256" key="1">
    <source>
        <dbReference type="SAM" id="MobiDB-lite"/>
    </source>
</evidence>
<dbReference type="EMBL" id="UFSM01000001">
    <property type="protein sequence ID" value="SUU88543.1"/>
    <property type="molecule type" value="Genomic_DNA"/>
</dbReference>
<protein>
    <submittedName>
        <fullName evidence="2">Predicted N-formylglutamate amidohydrolase</fullName>
    </submittedName>
</protein>
<reference evidence="2 3" key="1">
    <citation type="submission" date="2018-06" db="EMBL/GenBank/DDBJ databases">
        <authorList>
            <consortium name="Pathogen Informatics"/>
            <person name="Doyle S."/>
        </authorList>
    </citation>
    <scope>NUCLEOTIDE SEQUENCE [LARGE SCALE GENOMIC DNA]</scope>
    <source>
        <strain evidence="2 3">NCTC10684</strain>
    </source>
</reference>
<organism evidence="2 3">
    <name type="scientific">Aminobacter aminovorans</name>
    <name type="common">Chelatobacter heintzii</name>
    <dbReference type="NCBI Taxonomy" id="83263"/>
    <lineage>
        <taxon>Bacteria</taxon>
        <taxon>Pseudomonadati</taxon>
        <taxon>Pseudomonadota</taxon>
        <taxon>Alphaproteobacteria</taxon>
        <taxon>Hyphomicrobiales</taxon>
        <taxon>Phyllobacteriaceae</taxon>
        <taxon>Aminobacter</taxon>
    </lineage>
</organism>
<dbReference type="InterPro" id="IPR011227">
    <property type="entry name" value="UCP029730"/>
</dbReference>
<gene>
    <name evidence="2" type="ORF">NCTC10684_01767</name>
</gene>
<dbReference type="Pfam" id="PF05013">
    <property type="entry name" value="FGase"/>
    <property type="match status" value="1"/>
</dbReference>
<dbReference type="SUPFAM" id="SSF53187">
    <property type="entry name" value="Zn-dependent exopeptidases"/>
    <property type="match status" value="1"/>
</dbReference>
<feature type="region of interest" description="Disordered" evidence="1">
    <location>
        <begin position="254"/>
        <end position="273"/>
    </location>
</feature>
<dbReference type="Gene3D" id="3.40.630.40">
    <property type="entry name" value="Zn-dependent exopeptidases"/>
    <property type="match status" value="1"/>
</dbReference>
<dbReference type="AlphaFoldDB" id="A0A380WHS5"/>
<proteinExistence type="predicted"/>
<evidence type="ECO:0000313" key="3">
    <source>
        <dbReference type="Proteomes" id="UP000254701"/>
    </source>
</evidence>
<sequence length="273" mass="29524">MGTGQAAARAMSNAVRVTNRAGRSPFVILCDHASNHLPTSYGTLGLDASEMQRHIAWDPGALPVSRRMAEGLDATLVESCVSRLAIDCNRPLAAHDLIPEISETTAIPGNAALTASQREARIALSWRPFHDAIDEVVSERLREGRETRLVSVHSFTPVYKGVSRPWHIGIIHDEDARLAAPLIAALETLDGITVGINEPYAPADRVYFTLEHHGRSRGLPCAMIEIRNDEISAQTGQRRWADLLTGIFEGLEPEAGEAPGFQAGNGRAAQSKA</sequence>
<dbReference type="OrthoDB" id="9815326at2"/>
<dbReference type="Proteomes" id="UP000254701">
    <property type="component" value="Unassembled WGS sequence"/>
</dbReference>
<dbReference type="PIRSF" id="PIRSF029730">
    <property type="entry name" value="UCP029730"/>
    <property type="match status" value="1"/>
</dbReference>
<accession>A0A380WHS5</accession>
<dbReference type="GO" id="GO:0016787">
    <property type="term" value="F:hydrolase activity"/>
    <property type="evidence" value="ECO:0007669"/>
    <property type="project" value="UniProtKB-KW"/>
</dbReference>
<evidence type="ECO:0000313" key="2">
    <source>
        <dbReference type="EMBL" id="SUU88543.1"/>
    </source>
</evidence>
<dbReference type="RefSeq" id="WP_115730860.1">
    <property type="nucleotide sequence ID" value="NZ_BAAAVY010000008.1"/>
</dbReference>
<name>A0A380WHS5_AMIAI</name>
<dbReference type="InterPro" id="IPR007709">
    <property type="entry name" value="N-FG_amidohydro"/>
</dbReference>